<proteinExistence type="predicted"/>
<dbReference type="OrthoDB" id="4905832at2759"/>
<keyword evidence="2" id="KW-1185">Reference proteome</keyword>
<comment type="caution">
    <text evidence="1">The sequence shown here is derived from an EMBL/GenBank/DDBJ whole genome shotgun (WGS) entry which is preliminary data.</text>
</comment>
<organism evidence="1 2">
    <name type="scientific">Ophiocordyceps sinensis</name>
    <dbReference type="NCBI Taxonomy" id="72228"/>
    <lineage>
        <taxon>Eukaryota</taxon>
        <taxon>Fungi</taxon>
        <taxon>Dikarya</taxon>
        <taxon>Ascomycota</taxon>
        <taxon>Pezizomycotina</taxon>
        <taxon>Sordariomycetes</taxon>
        <taxon>Hypocreomycetidae</taxon>
        <taxon>Hypocreales</taxon>
        <taxon>Ophiocordycipitaceae</taxon>
        <taxon>Ophiocordyceps</taxon>
    </lineage>
</organism>
<gene>
    <name evidence="1" type="ORF">G6O67_004206</name>
</gene>
<name>A0A8H4LZ23_9HYPO</name>
<protein>
    <submittedName>
        <fullName evidence="1">Uncharacterized protein</fullName>
    </submittedName>
</protein>
<evidence type="ECO:0000313" key="2">
    <source>
        <dbReference type="Proteomes" id="UP000557566"/>
    </source>
</evidence>
<reference evidence="1 2" key="1">
    <citation type="journal article" date="2020" name="Genome Biol. Evol.">
        <title>A new high-quality draft genome assembly of the Chinese cordyceps Ophiocordyceps sinensis.</title>
        <authorList>
            <person name="Shu R."/>
            <person name="Zhang J."/>
            <person name="Meng Q."/>
            <person name="Zhang H."/>
            <person name="Zhou G."/>
            <person name="Li M."/>
            <person name="Wu P."/>
            <person name="Zhao Y."/>
            <person name="Chen C."/>
            <person name="Qin Q."/>
        </authorList>
    </citation>
    <scope>NUCLEOTIDE SEQUENCE [LARGE SCALE GENOMIC DNA]</scope>
    <source>
        <strain evidence="1 2">IOZ07</strain>
    </source>
</reference>
<accession>A0A8H4LZ23</accession>
<sequence length="227" mass="26289">MVADNKERWWQSFVEWQRVVSQVVTHMAHHDSRYGFIITDSMGENNDSGYRNIKPMTWEFEDPEYYVVPWGAHMAHHDSRYGFIITNSMGENNDSGYRNTKPMTWEFEDPEYYVVPRGAHGSGRLTIKMTLWFMAMMATNGDHFLDYSYLALNGWRRGEKGYVYNTSGVERSKLSKGDQAQQPNPERKGCEREVILGAGRLGEAGEKGEEASWVNQLARARRPLLLY</sequence>
<dbReference type="EMBL" id="JAAVMX010000005">
    <property type="protein sequence ID" value="KAF4507740.1"/>
    <property type="molecule type" value="Genomic_DNA"/>
</dbReference>
<evidence type="ECO:0000313" key="1">
    <source>
        <dbReference type="EMBL" id="KAF4507740.1"/>
    </source>
</evidence>
<dbReference type="Proteomes" id="UP000557566">
    <property type="component" value="Unassembled WGS sequence"/>
</dbReference>
<dbReference type="AlphaFoldDB" id="A0A8H4LZ23"/>